<dbReference type="EMBL" id="JBHRWO010000021">
    <property type="protein sequence ID" value="MFC3494881.1"/>
    <property type="molecule type" value="Genomic_DNA"/>
</dbReference>
<evidence type="ECO:0000313" key="4">
    <source>
        <dbReference type="Proteomes" id="UP001595712"/>
    </source>
</evidence>
<evidence type="ECO:0000256" key="2">
    <source>
        <dbReference type="SAM" id="Phobius"/>
    </source>
</evidence>
<name>A0ABV7Q3F9_9ACTN</name>
<protein>
    <submittedName>
        <fullName evidence="3">Uncharacterized protein</fullName>
    </submittedName>
</protein>
<feature type="transmembrane region" description="Helical" evidence="2">
    <location>
        <begin position="90"/>
        <end position="111"/>
    </location>
</feature>
<feature type="transmembrane region" description="Helical" evidence="2">
    <location>
        <begin position="280"/>
        <end position="302"/>
    </location>
</feature>
<feature type="transmembrane region" description="Helical" evidence="2">
    <location>
        <begin position="309"/>
        <end position="327"/>
    </location>
</feature>
<dbReference type="RefSeq" id="WP_387979025.1">
    <property type="nucleotide sequence ID" value="NZ_JBHRWO010000021.1"/>
</dbReference>
<sequence length="423" mass="45509">MTMPPPPPDRMHLQYQPAPPPQPGPQQMGPGGAYGPMRQSPAQPVPGQMPPPEMSMSKPGTITGIQVILWIFLAVSAIGNLFSIMSMVEFFNPFSLVGLAFGVYSTIQSLASGVHISRGKRWAWIWSLISAILGLTLSLTGFIYGVIMFDTGGDMIITVTLALTVLYGTLLGLLCSKSARQWILMHRIQRGEVQVPGMGMGGMPGMAQQGPAAAPERPENRPMSATVAAVALGLLSALLAWESYQIVSNTLEGMRMAEANGFDGGSGLYERLFFGAFPQLGHIMVAYLAFLLCAVLTALLVLKGKLGGRVFGLIWSPIAAAAIGYVVSYFYEQSSFYPPGMPNPYRMILILNGSMAVLAVAVFVLLLTPGVRAWTPSNPSAPLIMVVPMGQPQQQGPYGQQQGGYPQQQQQGYQQQPPYPPQY</sequence>
<feature type="compositionally biased region" description="Low complexity" evidence="1">
    <location>
        <begin position="392"/>
        <end position="416"/>
    </location>
</feature>
<feature type="region of interest" description="Disordered" evidence="1">
    <location>
        <begin position="392"/>
        <end position="423"/>
    </location>
</feature>
<feature type="transmembrane region" description="Helical" evidence="2">
    <location>
        <begin position="223"/>
        <end position="241"/>
    </location>
</feature>
<evidence type="ECO:0000256" key="1">
    <source>
        <dbReference type="SAM" id="MobiDB-lite"/>
    </source>
</evidence>
<keyword evidence="4" id="KW-1185">Reference proteome</keyword>
<accession>A0ABV7Q3F9</accession>
<feature type="transmembrane region" description="Helical" evidence="2">
    <location>
        <begin position="64"/>
        <end position="84"/>
    </location>
</feature>
<keyword evidence="2" id="KW-0812">Transmembrane</keyword>
<comment type="caution">
    <text evidence="3">The sequence shown here is derived from an EMBL/GenBank/DDBJ whole genome shotgun (WGS) entry which is preliminary data.</text>
</comment>
<dbReference type="Proteomes" id="UP001595712">
    <property type="component" value="Unassembled WGS sequence"/>
</dbReference>
<evidence type="ECO:0000313" key="3">
    <source>
        <dbReference type="EMBL" id="MFC3494881.1"/>
    </source>
</evidence>
<feature type="transmembrane region" description="Helical" evidence="2">
    <location>
        <begin position="347"/>
        <end position="367"/>
    </location>
</feature>
<feature type="transmembrane region" description="Helical" evidence="2">
    <location>
        <begin position="155"/>
        <end position="175"/>
    </location>
</feature>
<feature type="region of interest" description="Disordered" evidence="1">
    <location>
        <begin position="1"/>
        <end position="56"/>
    </location>
</feature>
<keyword evidence="2" id="KW-1133">Transmembrane helix</keyword>
<organism evidence="3 4">
    <name type="scientific">Glycomyces rhizosphaerae</name>
    <dbReference type="NCBI Taxonomy" id="2054422"/>
    <lineage>
        <taxon>Bacteria</taxon>
        <taxon>Bacillati</taxon>
        <taxon>Actinomycetota</taxon>
        <taxon>Actinomycetes</taxon>
        <taxon>Glycomycetales</taxon>
        <taxon>Glycomycetaceae</taxon>
        <taxon>Glycomyces</taxon>
    </lineage>
</organism>
<feature type="compositionally biased region" description="Pro residues" evidence="1">
    <location>
        <begin position="43"/>
        <end position="53"/>
    </location>
</feature>
<gene>
    <name evidence="3" type="ORF">ACFO8M_20535</name>
</gene>
<reference evidence="4" key="1">
    <citation type="journal article" date="2019" name="Int. J. Syst. Evol. Microbiol.">
        <title>The Global Catalogue of Microorganisms (GCM) 10K type strain sequencing project: providing services to taxonomists for standard genome sequencing and annotation.</title>
        <authorList>
            <consortium name="The Broad Institute Genomics Platform"/>
            <consortium name="The Broad Institute Genome Sequencing Center for Infectious Disease"/>
            <person name="Wu L."/>
            <person name="Ma J."/>
        </authorList>
    </citation>
    <scope>NUCLEOTIDE SEQUENCE [LARGE SCALE GENOMIC DNA]</scope>
    <source>
        <strain evidence="4">CGMCC 4.7396</strain>
    </source>
</reference>
<proteinExistence type="predicted"/>
<keyword evidence="2" id="KW-0472">Membrane</keyword>
<feature type="transmembrane region" description="Helical" evidence="2">
    <location>
        <begin position="123"/>
        <end position="149"/>
    </location>
</feature>